<accession>A0A9P0ADW2</accession>
<feature type="domain" description="Coiled-coil SMC6 And NSE5 INteracting (CANIN)" evidence="1">
    <location>
        <begin position="153"/>
        <end position="322"/>
    </location>
</feature>
<evidence type="ECO:0000313" key="3">
    <source>
        <dbReference type="Proteomes" id="UP001152759"/>
    </source>
</evidence>
<dbReference type="InterPro" id="IPR044276">
    <property type="entry name" value="CANIN_dom"/>
</dbReference>
<keyword evidence="3" id="KW-1185">Reference proteome</keyword>
<dbReference type="EMBL" id="OU963867">
    <property type="protein sequence ID" value="CAH0392352.1"/>
    <property type="molecule type" value="Genomic_DNA"/>
</dbReference>
<organism evidence="2 3">
    <name type="scientific">Bemisia tabaci</name>
    <name type="common">Sweetpotato whitefly</name>
    <name type="synonym">Aleurodes tabaci</name>
    <dbReference type="NCBI Taxonomy" id="7038"/>
    <lineage>
        <taxon>Eukaryota</taxon>
        <taxon>Metazoa</taxon>
        <taxon>Ecdysozoa</taxon>
        <taxon>Arthropoda</taxon>
        <taxon>Hexapoda</taxon>
        <taxon>Insecta</taxon>
        <taxon>Pterygota</taxon>
        <taxon>Neoptera</taxon>
        <taxon>Paraneoptera</taxon>
        <taxon>Hemiptera</taxon>
        <taxon>Sternorrhyncha</taxon>
        <taxon>Aleyrodoidea</taxon>
        <taxon>Aleyrodidae</taxon>
        <taxon>Aleyrodinae</taxon>
        <taxon>Bemisia</taxon>
    </lineage>
</organism>
<name>A0A9P0ADW2_BEMTA</name>
<gene>
    <name evidence="2" type="ORF">BEMITA_LOCUS10878</name>
</gene>
<dbReference type="AlphaFoldDB" id="A0A9P0ADW2"/>
<sequence length="464" mass="53234">MSKKKSTLETITVESILADRARRQKCLEEIQKLSQELEQSEGSDSSDSVLRDFCDGTLHVRSSGSDSNDVNLEFKNYGHTVFYSGGSEIICEDETFNHLNEDDQYLFTHMLSFRFWNKLSKYFCNRPYNIGKICFHLMTTSLEHADLCKQFLLSDANTWIPSFVDVINAFYRLGASPHCLNIGEEVLADFEMIEDTESAQNTKMSDDKVQLIRTVLEYLNFCLGKEALTSENAFDLVIVLSKIGTDKNCLKILHLINSLIDLLLNSQVSFNDFDARNLAEKLLNFQTNTVNKVFICVNVLPRSPRGQLLAVYFAFFIMNDILGIKIIKSDVKNLGPVLDMLHEHEDEIKQLSPPNIYFFTLSLTNIVYNLKVGNFNIDEFTELLTFMLHIKKLPQIQVRDSNLKFISNFVDWCCNLWSFSLDELKEAKMFESPKKSPRKSPKKKVTLLFDNSVFDKQTSAASNY</sequence>
<proteinExistence type="predicted"/>
<evidence type="ECO:0000259" key="1">
    <source>
        <dbReference type="Pfam" id="PF14816"/>
    </source>
</evidence>
<reference evidence="2" key="1">
    <citation type="submission" date="2021-12" db="EMBL/GenBank/DDBJ databases">
        <authorList>
            <person name="King R."/>
        </authorList>
    </citation>
    <scope>NUCLEOTIDE SEQUENCE</scope>
</reference>
<dbReference type="Proteomes" id="UP001152759">
    <property type="component" value="Chromosome 6"/>
</dbReference>
<protein>
    <recommendedName>
        <fullName evidence="1">Coiled-coil SMC6 And NSE5 INteracting (CANIN) domain-containing protein</fullName>
    </recommendedName>
</protein>
<dbReference type="Pfam" id="PF14816">
    <property type="entry name" value="CANIN"/>
    <property type="match status" value="1"/>
</dbReference>
<evidence type="ECO:0000313" key="2">
    <source>
        <dbReference type="EMBL" id="CAH0392352.1"/>
    </source>
</evidence>